<dbReference type="AlphaFoldDB" id="A0A1E5G270"/>
<evidence type="ECO:0000256" key="3">
    <source>
        <dbReference type="ARBA" id="ARBA00022630"/>
    </source>
</evidence>
<dbReference type="GO" id="GO:0016491">
    <property type="term" value="F:oxidoreductase activity"/>
    <property type="evidence" value="ECO:0007669"/>
    <property type="project" value="UniProtKB-KW"/>
</dbReference>
<dbReference type="Proteomes" id="UP000094296">
    <property type="component" value="Unassembled WGS sequence"/>
</dbReference>
<organism evidence="7 8">
    <name type="scientific">Desulfuribacillus alkaliarsenatis</name>
    <dbReference type="NCBI Taxonomy" id="766136"/>
    <lineage>
        <taxon>Bacteria</taxon>
        <taxon>Bacillati</taxon>
        <taxon>Bacillota</taxon>
        <taxon>Desulfuribacillia</taxon>
        <taxon>Desulfuribacillales</taxon>
        <taxon>Desulfuribacillaceae</taxon>
        <taxon>Desulfuribacillus</taxon>
    </lineage>
</organism>
<keyword evidence="8" id="KW-1185">Reference proteome</keyword>
<accession>A0A1E5G270</accession>
<name>A0A1E5G270_9FIRM</name>
<comment type="cofactor">
    <cofactor evidence="1">
        <name>FMN</name>
        <dbReference type="ChEBI" id="CHEBI:58210"/>
    </cofactor>
</comment>
<evidence type="ECO:0000256" key="2">
    <source>
        <dbReference type="ARBA" id="ARBA00007118"/>
    </source>
</evidence>
<evidence type="ECO:0000256" key="5">
    <source>
        <dbReference type="ARBA" id="ARBA00023002"/>
    </source>
</evidence>
<gene>
    <name evidence="7" type="ORF">BHF68_08280</name>
</gene>
<dbReference type="InterPro" id="IPR029479">
    <property type="entry name" value="Nitroreductase"/>
</dbReference>
<dbReference type="STRING" id="766136.BHF68_08280"/>
<protein>
    <recommendedName>
        <fullName evidence="6">Nitroreductase domain-containing protein</fullName>
    </recommendedName>
</protein>
<comment type="similarity">
    <text evidence="2">Belongs to the nitroreductase family.</text>
</comment>
<dbReference type="RefSeq" id="WP_069643638.1">
    <property type="nucleotide sequence ID" value="NZ_MIJE01000031.1"/>
</dbReference>
<dbReference type="Pfam" id="PF00881">
    <property type="entry name" value="Nitroreductase"/>
    <property type="match status" value="2"/>
</dbReference>
<keyword evidence="5" id="KW-0560">Oxidoreductase</keyword>
<proteinExistence type="inferred from homology"/>
<evidence type="ECO:0000313" key="8">
    <source>
        <dbReference type="Proteomes" id="UP000094296"/>
    </source>
</evidence>
<feature type="domain" description="Nitroreductase" evidence="6">
    <location>
        <begin position="16"/>
        <end position="71"/>
    </location>
</feature>
<comment type="caution">
    <text evidence="7">The sequence shown here is derived from an EMBL/GenBank/DDBJ whole genome shotgun (WGS) entry which is preliminary data.</text>
</comment>
<keyword evidence="3" id="KW-0285">Flavoprotein</keyword>
<dbReference type="InterPro" id="IPR000415">
    <property type="entry name" value="Nitroreductase-like"/>
</dbReference>
<evidence type="ECO:0000256" key="4">
    <source>
        <dbReference type="ARBA" id="ARBA00022643"/>
    </source>
</evidence>
<evidence type="ECO:0000313" key="7">
    <source>
        <dbReference type="EMBL" id="OEF96629.1"/>
    </source>
</evidence>
<dbReference type="SUPFAM" id="SSF55469">
    <property type="entry name" value="FMN-dependent nitroreductase-like"/>
    <property type="match status" value="1"/>
</dbReference>
<dbReference type="PANTHER" id="PTHR43673">
    <property type="entry name" value="NAD(P)H NITROREDUCTASE YDGI-RELATED"/>
    <property type="match status" value="1"/>
</dbReference>
<dbReference type="Gene3D" id="3.40.109.10">
    <property type="entry name" value="NADH Oxidase"/>
    <property type="match status" value="1"/>
</dbReference>
<dbReference type="PANTHER" id="PTHR43673:SF2">
    <property type="entry name" value="NITROREDUCTASE"/>
    <property type="match status" value="1"/>
</dbReference>
<dbReference type="EMBL" id="MIJE01000031">
    <property type="protein sequence ID" value="OEF96629.1"/>
    <property type="molecule type" value="Genomic_DNA"/>
</dbReference>
<keyword evidence="4" id="KW-0288">FMN</keyword>
<reference evidence="7 8" key="1">
    <citation type="submission" date="2016-09" db="EMBL/GenBank/DDBJ databases">
        <title>Draft genome sequence for the type strain of Desulfuribacillus alkaliarsenatis AHT28, an obligately anaerobic, sulfidogenic bacterium isolated from Russian soda lake sediments.</title>
        <authorList>
            <person name="Abin C.A."/>
            <person name="Hollibaugh J.T."/>
        </authorList>
    </citation>
    <scope>NUCLEOTIDE SEQUENCE [LARGE SCALE GENOMIC DNA]</scope>
    <source>
        <strain evidence="7 8">AHT28</strain>
    </source>
</reference>
<evidence type="ECO:0000256" key="1">
    <source>
        <dbReference type="ARBA" id="ARBA00001917"/>
    </source>
</evidence>
<evidence type="ECO:0000259" key="6">
    <source>
        <dbReference type="Pfam" id="PF00881"/>
    </source>
</evidence>
<dbReference type="CDD" id="cd02151">
    <property type="entry name" value="nitroreductase"/>
    <property type="match status" value="1"/>
</dbReference>
<feature type="domain" description="Nitroreductase" evidence="6">
    <location>
        <begin position="73"/>
        <end position="160"/>
    </location>
</feature>
<sequence>MNECSTSDANQIVELLKRRRSIRKFKQQPVDEEKKYQLLKAALYSPTSRNRRPWEFVVITDAAILEELSQARPHGSAFLKGAPLGIVVLGDEEKCDVWTEDTSIAAINIQLAAEAMGLGSCWIQIRKRDHNELLTAEKYVQKLLAIPDTLRVLSIIAIGHPEEQRPPYDEDVLQFEKVHRNQYGK</sequence>